<dbReference type="GO" id="GO:0016705">
    <property type="term" value="F:oxidoreductase activity, acting on paired donors, with incorporation or reduction of molecular oxygen"/>
    <property type="evidence" value="ECO:0007669"/>
    <property type="project" value="InterPro"/>
</dbReference>
<dbReference type="AlphaFoldDB" id="A0A9W7X755"/>
<comment type="caution">
    <text evidence="1">The sequence shown here is derived from an EMBL/GenBank/DDBJ whole genome shotgun (WGS) entry which is preliminary data.</text>
</comment>
<keyword evidence="2" id="KW-1185">Reference proteome</keyword>
<dbReference type="EMBL" id="MU630757">
    <property type="protein sequence ID" value="KAJ1253745.1"/>
    <property type="molecule type" value="Genomic_DNA"/>
</dbReference>
<evidence type="ECO:0000313" key="1">
    <source>
        <dbReference type="EMBL" id="KAJ1253745.1"/>
    </source>
</evidence>
<accession>A0A9W7X755</accession>
<reference evidence="1 2" key="1">
    <citation type="submission" date="2022-10" db="EMBL/GenBank/DDBJ databases">
        <title>WGS assembly of Paspalum vaginatum 540-79.</title>
        <authorList>
            <person name="Sun G."/>
            <person name="Wase N."/>
            <person name="Shu S."/>
            <person name="Jenkins J."/>
            <person name="Zhou B."/>
            <person name="Torres-Rodriguez J."/>
            <person name="Chen C."/>
            <person name="Sandor L."/>
            <person name="Plott C."/>
            <person name="Yoshinga Y."/>
            <person name="Daum C."/>
            <person name="Qi P."/>
            <person name="Barry K."/>
            <person name="Lipzen A."/>
            <person name="Berry L."/>
            <person name="Pedersen C."/>
            <person name="Gottilla T."/>
            <person name="Foltz A."/>
            <person name="Yu H."/>
            <person name="O'Malley R."/>
            <person name="Zhang C."/>
            <person name="Devos K."/>
            <person name="Sigmon B."/>
            <person name="Yu B."/>
            <person name="Obata T."/>
            <person name="Schmutz J."/>
            <person name="Schnable J."/>
        </authorList>
    </citation>
    <scope>NUCLEOTIDE SEQUENCE [LARGE SCALE GENOMIC DNA]</scope>
    <source>
        <strain evidence="2">cv. 540-79</strain>
    </source>
</reference>
<dbReference type="GO" id="GO:0004497">
    <property type="term" value="F:monooxygenase activity"/>
    <property type="evidence" value="ECO:0007669"/>
    <property type="project" value="InterPro"/>
</dbReference>
<sequence length="49" mass="5566">MLANLVCHFDWELPHGVDKIDMTEVFGLTVSRREKLLLVPKIGDIDGRS</sequence>
<gene>
    <name evidence="1" type="ORF">BS78_K200000</name>
</gene>
<name>A0A9W7X755_9POAL</name>
<dbReference type="Proteomes" id="UP001164776">
    <property type="component" value="Unassembled WGS sequence"/>
</dbReference>
<protein>
    <recommendedName>
        <fullName evidence="3">Cytochrome P450</fullName>
    </recommendedName>
</protein>
<organism evidence="1 2">
    <name type="scientific">Paspalum vaginatum</name>
    <name type="common">seashore paspalum</name>
    <dbReference type="NCBI Taxonomy" id="158149"/>
    <lineage>
        <taxon>Eukaryota</taxon>
        <taxon>Viridiplantae</taxon>
        <taxon>Streptophyta</taxon>
        <taxon>Embryophyta</taxon>
        <taxon>Tracheophyta</taxon>
        <taxon>Spermatophyta</taxon>
        <taxon>Magnoliopsida</taxon>
        <taxon>Liliopsida</taxon>
        <taxon>Poales</taxon>
        <taxon>Poaceae</taxon>
        <taxon>PACMAD clade</taxon>
        <taxon>Panicoideae</taxon>
        <taxon>Andropogonodae</taxon>
        <taxon>Paspaleae</taxon>
        <taxon>Paspalinae</taxon>
        <taxon>Paspalum</taxon>
    </lineage>
</organism>
<proteinExistence type="predicted"/>
<evidence type="ECO:0000313" key="2">
    <source>
        <dbReference type="Proteomes" id="UP001164776"/>
    </source>
</evidence>
<dbReference type="GO" id="GO:0005506">
    <property type="term" value="F:iron ion binding"/>
    <property type="evidence" value="ECO:0007669"/>
    <property type="project" value="InterPro"/>
</dbReference>
<dbReference type="OrthoDB" id="632477at2759"/>
<dbReference type="SUPFAM" id="SSF48264">
    <property type="entry name" value="Cytochrome P450"/>
    <property type="match status" value="1"/>
</dbReference>
<dbReference type="GO" id="GO:0020037">
    <property type="term" value="F:heme binding"/>
    <property type="evidence" value="ECO:0007669"/>
    <property type="project" value="InterPro"/>
</dbReference>
<dbReference type="InterPro" id="IPR036396">
    <property type="entry name" value="Cyt_P450_sf"/>
</dbReference>
<evidence type="ECO:0008006" key="3">
    <source>
        <dbReference type="Google" id="ProtNLM"/>
    </source>
</evidence>